<name>A0ABW3HX87_9BACL</name>
<protein>
    <submittedName>
        <fullName evidence="2">DUF3397 domain-containing protein</fullName>
    </submittedName>
</protein>
<gene>
    <name evidence="2" type="ORF">ACFQ2I_22710</name>
</gene>
<evidence type="ECO:0000313" key="2">
    <source>
        <dbReference type="EMBL" id="MFD0962158.1"/>
    </source>
</evidence>
<organism evidence="2 3">
    <name type="scientific">Paenibacillus chungangensis</name>
    <dbReference type="NCBI Taxonomy" id="696535"/>
    <lineage>
        <taxon>Bacteria</taxon>
        <taxon>Bacillati</taxon>
        <taxon>Bacillota</taxon>
        <taxon>Bacilli</taxon>
        <taxon>Bacillales</taxon>
        <taxon>Paenibacillaceae</taxon>
        <taxon>Paenibacillus</taxon>
    </lineage>
</organism>
<comment type="caution">
    <text evidence="2">The sequence shown here is derived from an EMBL/GenBank/DDBJ whole genome shotgun (WGS) entry which is preliminary data.</text>
</comment>
<keyword evidence="1" id="KW-1133">Transmembrane helix</keyword>
<feature type="transmembrane region" description="Helical" evidence="1">
    <location>
        <begin position="40"/>
        <end position="59"/>
    </location>
</feature>
<dbReference type="Pfam" id="PF11877">
    <property type="entry name" value="DUF3397"/>
    <property type="match status" value="1"/>
</dbReference>
<evidence type="ECO:0000256" key="1">
    <source>
        <dbReference type="SAM" id="Phobius"/>
    </source>
</evidence>
<dbReference type="RefSeq" id="WP_377568443.1">
    <property type="nucleotide sequence ID" value="NZ_JBHTJZ010000072.1"/>
</dbReference>
<keyword evidence="1" id="KW-0472">Membrane</keyword>
<dbReference type="InterPro" id="IPR024515">
    <property type="entry name" value="DUF3397"/>
</dbReference>
<keyword evidence="1" id="KW-0812">Transmembrane</keyword>
<evidence type="ECO:0000313" key="3">
    <source>
        <dbReference type="Proteomes" id="UP001596989"/>
    </source>
</evidence>
<keyword evidence="3" id="KW-1185">Reference proteome</keyword>
<dbReference type="Proteomes" id="UP001596989">
    <property type="component" value="Unassembled WGS sequence"/>
</dbReference>
<feature type="transmembrane region" description="Helical" evidence="1">
    <location>
        <begin position="65"/>
        <end position="84"/>
    </location>
</feature>
<dbReference type="EMBL" id="JBHTJZ010000072">
    <property type="protein sequence ID" value="MFD0962158.1"/>
    <property type="molecule type" value="Genomic_DNA"/>
</dbReference>
<feature type="transmembrane region" description="Helical" evidence="1">
    <location>
        <begin position="104"/>
        <end position="126"/>
    </location>
</feature>
<proteinExistence type="predicted"/>
<sequence>MMDGLMKLYAILAFIPVIPFAAVLIGYGTYIKDWKRAFRMAMDVSTVFFIGCVAGQFNLIFDSQFGIYGIMLVMILAGGLLGNAQFRKRGKVNAKRIFQAVWRLSFFATSFLYIVFMAVLIGRMLFTMSA</sequence>
<feature type="transmembrane region" description="Helical" evidence="1">
    <location>
        <begin position="6"/>
        <end position="28"/>
    </location>
</feature>
<reference evidence="3" key="1">
    <citation type="journal article" date="2019" name="Int. J. Syst. Evol. Microbiol.">
        <title>The Global Catalogue of Microorganisms (GCM) 10K type strain sequencing project: providing services to taxonomists for standard genome sequencing and annotation.</title>
        <authorList>
            <consortium name="The Broad Institute Genomics Platform"/>
            <consortium name="The Broad Institute Genome Sequencing Center for Infectious Disease"/>
            <person name="Wu L."/>
            <person name="Ma J."/>
        </authorList>
    </citation>
    <scope>NUCLEOTIDE SEQUENCE [LARGE SCALE GENOMIC DNA]</scope>
    <source>
        <strain evidence="3">CCUG 59129</strain>
    </source>
</reference>
<accession>A0ABW3HX87</accession>